<evidence type="ECO:0000256" key="2">
    <source>
        <dbReference type="ARBA" id="ARBA00022448"/>
    </source>
</evidence>
<dbReference type="GO" id="GO:0015658">
    <property type="term" value="F:branched-chain amino acid transmembrane transporter activity"/>
    <property type="evidence" value="ECO:0007669"/>
    <property type="project" value="TreeGrafter"/>
</dbReference>
<dbReference type="InterPro" id="IPR003593">
    <property type="entry name" value="AAA+_ATPase"/>
</dbReference>
<protein>
    <submittedName>
        <fullName evidence="7">ABC transporter</fullName>
    </submittedName>
</protein>
<dbReference type="GO" id="GO:0016887">
    <property type="term" value="F:ATP hydrolysis activity"/>
    <property type="evidence" value="ECO:0007669"/>
    <property type="project" value="InterPro"/>
</dbReference>
<dbReference type="SMART" id="SM00382">
    <property type="entry name" value="AAA"/>
    <property type="match status" value="1"/>
</dbReference>
<sequence length="244" mass="27228">MLRLRNIDVFYGKIHAVKRASLHVDKGEIVALIGGNGAGKTTLLTTISGLNRPTEGTIEFDGQDITRARANTIVKLGVSHVPEGRLVFKPMKVEDNLLLGAFNRFSLKSRAKVARDIQAMYDMFPVLGERRNQAAGTLSGGEQQMLAIGRALMARPRVLLLDEPSMGLAPQITREIFRHIRELRDRFDLTVLVVEQNARMALRSADRGYVLETGRIILQGPSEELLENRDVQRAYLGRDLDVNQ</sequence>
<organism evidence="7 8">
    <name type="scientific">Desulfovibrio ferrophilus</name>
    <dbReference type="NCBI Taxonomy" id="241368"/>
    <lineage>
        <taxon>Bacteria</taxon>
        <taxon>Pseudomonadati</taxon>
        <taxon>Thermodesulfobacteriota</taxon>
        <taxon>Desulfovibrionia</taxon>
        <taxon>Desulfovibrionales</taxon>
        <taxon>Desulfovibrionaceae</taxon>
        <taxon>Desulfovibrio</taxon>
    </lineage>
</organism>
<evidence type="ECO:0000313" key="7">
    <source>
        <dbReference type="EMBL" id="BBD10035.1"/>
    </source>
</evidence>
<keyword evidence="5" id="KW-0029">Amino-acid transport</keyword>
<dbReference type="RefSeq" id="WP_126381068.1">
    <property type="nucleotide sequence ID" value="NZ_AP017378.1"/>
</dbReference>
<proteinExistence type="inferred from homology"/>
<keyword evidence="2" id="KW-0813">Transport</keyword>
<feature type="domain" description="ABC transporter" evidence="6">
    <location>
        <begin position="2"/>
        <end position="238"/>
    </location>
</feature>
<dbReference type="PROSITE" id="PS50893">
    <property type="entry name" value="ABC_TRANSPORTER_2"/>
    <property type="match status" value="1"/>
</dbReference>
<dbReference type="KEGG" id="dfl:DFE_3309"/>
<dbReference type="InterPro" id="IPR017871">
    <property type="entry name" value="ABC_transporter-like_CS"/>
</dbReference>
<dbReference type="OrthoDB" id="9809450at2"/>
<dbReference type="PANTHER" id="PTHR43820:SF3">
    <property type="entry name" value="BRANCHED-CHAIN AMINO ACID TRANSPORT SYSTEM,ATP-BINDING PROTEIN"/>
    <property type="match status" value="1"/>
</dbReference>
<dbReference type="SUPFAM" id="SSF52540">
    <property type="entry name" value="P-loop containing nucleoside triphosphate hydrolases"/>
    <property type="match status" value="1"/>
</dbReference>
<dbReference type="InterPro" id="IPR003439">
    <property type="entry name" value="ABC_transporter-like_ATP-bd"/>
</dbReference>
<dbReference type="Pfam" id="PF00005">
    <property type="entry name" value="ABC_tran"/>
    <property type="match status" value="1"/>
</dbReference>
<evidence type="ECO:0000256" key="3">
    <source>
        <dbReference type="ARBA" id="ARBA00022741"/>
    </source>
</evidence>
<dbReference type="PANTHER" id="PTHR43820">
    <property type="entry name" value="HIGH-AFFINITY BRANCHED-CHAIN AMINO ACID TRANSPORT ATP-BINDING PROTEIN LIVF"/>
    <property type="match status" value="1"/>
</dbReference>
<evidence type="ECO:0000256" key="4">
    <source>
        <dbReference type="ARBA" id="ARBA00022840"/>
    </source>
</evidence>
<reference evidence="7 8" key="1">
    <citation type="journal article" date="2018" name="Sci. Adv.">
        <title>Multi-heme cytochromes provide a pathway for survival in energy-limited environments.</title>
        <authorList>
            <person name="Deng X."/>
            <person name="Dohmae N."/>
            <person name="Nealson K.H."/>
            <person name="Hashimoto K."/>
            <person name="Okamoto A."/>
        </authorList>
    </citation>
    <scope>NUCLEOTIDE SEQUENCE [LARGE SCALE GENOMIC DNA]</scope>
    <source>
        <strain evidence="7 8">IS5</strain>
    </source>
</reference>
<dbReference type="InterPro" id="IPR052156">
    <property type="entry name" value="BCAA_Transport_ATP-bd_LivF"/>
</dbReference>
<dbReference type="AlphaFoldDB" id="A0A2Z6B3L0"/>
<evidence type="ECO:0000259" key="6">
    <source>
        <dbReference type="PROSITE" id="PS50893"/>
    </source>
</evidence>
<dbReference type="PROSITE" id="PS00211">
    <property type="entry name" value="ABC_TRANSPORTER_1"/>
    <property type="match status" value="1"/>
</dbReference>
<evidence type="ECO:0000256" key="5">
    <source>
        <dbReference type="ARBA" id="ARBA00022970"/>
    </source>
</evidence>
<accession>A0A2Z6B3L0</accession>
<dbReference type="Proteomes" id="UP000269883">
    <property type="component" value="Chromosome"/>
</dbReference>
<dbReference type="Gene3D" id="3.40.50.300">
    <property type="entry name" value="P-loop containing nucleotide triphosphate hydrolases"/>
    <property type="match status" value="1"/>
</dbReference>
<comment type="similarity">
    <text evidence="1">Belongs to the ABC transporter superfamily.</text>
</comment>
<dbReference type="EMBL" id="AP017378">
    <property type="protein sequence ID" value="BBD10035.1"/>
    <property type="molecule type" value="Genomic_DNA"/>
</dbReference>
<dbReference type="CDD" id="cd03224">
    <property type="entry name" value="ABC_TM1139_LivF_branched"/>
    <property type="match status" value="1"/>
</dbReference>
<dbReference type="InterPro" id="IPR027417">
    <property type="entry name" value="P-loop_NTPase"/>
</dbReference>
<evidence type="ECO:0000256" key="1">
    <source>
        <dbReference type="ARBA" id="ARBA00005417"/>
    </source>
</evidence>
<gene>
    <name evidence="7" type="ORF">DFE_3309</name>
</gene>
<keyword evidence="8" id="KW-1185">Reference proteome</keyword>
<dbReference type="GO" id="GO:0005524">
    <property type="term" value="F:ATP binding"/>
    <property type="evidence" value="ECO:0007669"/>
    <property type="project" value="UniProtKB-KW"/>
</dbReference>
<dbReference type="GO" id="GO:0015807">
    <property type="term" value="P:L-amino acid transport"/>
    <property type="evidence" value="ECO:0007669"/>
    <property type="project" value="TreeGrafter"/>
</dbReference>
<keyword evidence="3" id="KW-0547">Nucleotide-binding</keyword>
<keyword evidence="4" id="KW-0067">ATP-binding</keyword>
<name>A0A2Z6B3L0_9BACT</name>
<evidence type="ECO:0000313" key="8">
    <source>
        <dbReference type="Proteomes" id="UP000269883"/>
    </source>
</evidence>